<dbReference type="AlphaFoldDB" id="A0A2K3L1K5"/>
<dbReference type="SUPFAM" id="SSF74788">
    <property type="entry name" value="Cullin repeat-like"/>
    <property type="match status" value="1"/>
</dbReference>
<comment type="caution">
    <text evidence="1">The sequence shown here is derived from an EMBL/GenBank/DDBJ whole genome shotgun (WGS) entry which is preliminary data.</text>
</comment>
<feature type="non-terminal residue" evidence="1">
    <location>
        <position position="269"/>
    </location>
</feature>
<dbReference type="Pfam" id="PF20669">
    <property type="entry name" value="Exo70_N"/>
    <property type="match status" value="1"/>
</dbReference>
<dbReference type="Gene3D" id="1.20.1280.170">
    <property type="entry name" value="Exocyst complex component Exo70"/>
    <property type="match status" value="1"/>
</dbReference>
<evidence type="ECO:0000313" key="1">
    <source>
        <dbReference type="EMBL" id="PNX72424.1"/>
    </source>
</evidence>
<accession>A0A2K3L1K5</accession>
<evidence type="ECO:0000313" key="2">
    <source>
        <dbReference type="Proteomes" id="UP000236291"/>
    </source>
</evidence>
<dbReference type="InterPro" id="IPR016159">
    <property type="entry name" value="Cullin_repeat-like_dom_sf"/>
</dbReference>
<proteinExistence type="predicted"/>
<dbReference type="EMBL" id="ASHM01024633">
    <property type="protein sequence ID" value="PNX72424.1"/>
    <property type="molecule type" value="Genomic_DNA"/>
</dbReference>
<dbReference type="Proteomes" id="UP000236291">
    <property type="component" value="Unassembled WGS sequence"/>
</dbReference>
<organism evidence="1 2">
    <name type="scientific">Trifolium pratense</name>
    <name type="common">Red clover</name>
    <dbReference type="NCBI Taxonomy" id="57577"/>
    <lineage>
        <taxon>Eukaryota</taxon>
        <taxon>Viridiplantae</taxon>
        <taxon>Streptophyta</taxon>
        <taxon>Embryophyta</taxon>
        <taxon>Tracheophyta</taxon>
        <taxon>Spermatophyta</taxon>
        <taxon>Magnoliopsida</taxon>
        <taxon>eudicotyledons</taxon>
        <taxon>Gunneridae</taxon>
        <taxon>Pentapetalae</taxon>
        <taxon>rosids</taxon>
        <taxon>fabids</taxon>
        <taxon>Fabales</taxon>
        <taxon>Fabaceae</taxon>
        <taxon>Papilionoideae</taxon>
        <taxon>50 kb inversion clade</taxon>
        <taxon>NPAAA clade</taxon>
        <taxon>Hologalegina</taxon>
        <taxon>IRL clade</taxon>
        <taxon>Trifolieae</taxon>
        <taxon>Trifolium</taxon>
    </lineage>
</organism>
<protein>
    <submittedName>
        <fullName evidence="1">Exocyst complex exo70-like protein</fullName>
    </submittedName>
</protein>
<reference evidence="1 2" key="2">
    <citation type="journal article" date="2017" name="Front. Plant Sci.">
        <title>Gene Classification and Mining of Molecular Markers Useful in Red Clover (Trifolium pratense) Breeding.</title>
        <authorList>
            <person name="Istvanek J."/>
            <person name="Dluhosova J."/>
            <person name="Dluhos P."/>
            <person name="Patkova L."/>
            <person name="Nedelnik J."/>
            <person name="Repkova J."/>
        </authorList>
    </citation>
    <scope>NUCLEOTIDE SEQUENCE [LARGE SCALE GENOMIC DNA]</scope>
    <source>
        <strain evidence="2">cv. Tatra</strain>
        <tissue evidence="1">Young leaves</tissue>
    </source>
</reference>
<gene>
    <name evidence="1" type="ORF">L195_g028314</name>
</gene>
<name>A0A2K3L1K5_TRIPR</name>
<reference evidence="1 2" key="1">
    <citation type="journal article" date="2014" name="Am. J. Bot.">
        <title>Genome assembly and annotation for red clover (Trifolium pratense; Fabaceae).</title>
        <authorList>
            <person name="Istvanek J."/>
            <person name="Jaros M."/>
            <person name="Krenek A."/>
            <person name="Repkova J."/>
        </authorList>
    </citation>
    <scope>NUCLEOTIDE SEQUENCE [LARGE SCALE GENOMIC DNA]</scope>
    <source>
        <strain evidence="2">cv. Tatra</strain>
        <tissue evidence="1">Young leaves</tissue>
    </source>
</reference>
<dbReference type="ExpressionAtlas" id="A0A2K3L1K5">
    <property type="expression patterns" value="baseline"/>
</dbReference>
<sequence length="269" mass="30200">MESKDNIEAVRKFLNSSLETSKTISSALDESGSRLKLLNQRFLSMQASLRPISMQNLPFSDVEHGLDSVLCSVSAVHKVFQCVNQLEHSLSADASSDLFTYVSNTKKLEEAMKLLTDNCKLATSWLKSVFEFLQNKTTISTNEVYLLNIKKSFRILQELQAIEDDARLEGGILSIALDKLEIAFHKLLMENSMPLPLVSLTSQIDQQNNVTEQGLKFPSSLTAKLQVIAERLNANNRLDKCQTMYVEVRGTNARRSLKTLDLSYLETST</sequence>